<reference evidence="6" key="1">
    <citation type="submission" date="2022-06" db="EMBL/GenBank/DDBJ databases">
        <title>Limimaricola sediminis sp. nov., isolated from an intertidal sediment.</title>
        <authorList>
            <person name="Shao X."/>
        </authorList>
    </citation>
    <scope>NUCLEOTIDE SEQUENCE</scope>
    <source>
        <strain evidence="6">ASW11-118</strain>
    </source>
</reference>
<evidence type="ECO:0000256" key="5">
    <source>
        <dbReference type="ARBA" id="ARBA00023002"/>
    </source>
</evidence>
<dbReference type="GO" id="GO:0016491">
    <property type="term" value="F:oxidoreductase activity"/>
    <property type="evidence" value="ECO:0007669"/>
    <property type="project" value="UniProtKB-KW"/>
</dbReference>
<dbReference type="Gene3D" id="3.90.180.10">
    <property type="entry name" value="Medium-chain alcohol dehydrogenases, catalytic domain"/>
    <property type="match status" value="1"/>
</dbReference>
<dbReference type="PANTHER" id="PTHR43161:SF9">
    <property type="entry name" value="SORBITOL DEHYDROGENASE"/>
    <property type="match status" value="1"/>
</dbReference>
<evidence type="ECO:0000313" key="6">
    <source>
        <dbReference type="EMBL" id="MCP1169845.1"/>
    </source>
</evidence>
<sequence length="87" mass="9432">PRGVVVQLGLGGDMTLPMTLVTAKELDLRGSFRFHEEFAEGVAAMRAGRIEVKPLLTHVVGLDEARAGFELAGDRARAIKVQIRFDG</sequence>
<name>A0A9X2JQY3_9RHOB</name>
<accession>A0A9X2JQY3</accession>
<comment type="similarity">
    <text evidence="2">Belongs to the zinc-containing alcohol dehydrogenase family.</text>
</comment>
<comment type="caution">
    <text evidence="6">The sequence shown here is derived from an EMBL/GenBank/DDBJ whole genome shotgun (WGS) entry which is preliminary data.</text>
</comment>
<evidence type="ECO:0000313" key="7">
    <source>
        <dbReference type="Proteomes" id="UP001139477"/>
    </source>
</evidence>
<organism evidence="6 7">
    <name type="scientific">Limimaricola litoreus</name>
    <dbReference type="NCBI Taxonomy" id="2955316"/>
    <lineage>
        <taxon>Bacteria</taxon>
        <taxon>Pseudomonadati</taxon>
        <taxon>Pseudomonadota</taxon>
        <taxon>Alphaproteobacteria</taxon>
        <taxon>Rhodobacterales</taxon>
        <taxon>Paracoccaceae</taxon>
        <taxon>Limimaricola</taxon>
    </lineage>
</organism>
<evidence type="ECO:0000256" key="4">
    <source>
        <dbReference type="ARBA" id="ARBA00022833"/>
    </source>
</evidence>
<feature type="non-terminal residue" evidence="6">
    <location>
        <position position="1"/>
    </location>
</feature>
<proteinExistence type="inferred from homology"/>
<keyword evidence="3" id="KW-0479">Metal-binding</keyword>
<comment type="cofactor">
    <cofactor evidence="1">
        <name>Zn(2+)</name>
        <dbReference type="ChEBI" id="CHEBI:29105"/>
    </cofactor>
</comment>
<dbReference type="EMBL" id="JAMYXC010000234">
    <property type="protein sequence ID" value="MCP1169845.1"/>
    <property type="molecule type" value="Genomic_DNA"/>
</dbReference>
<evidence type="ECO:0000256" key="2">
    <source>
        <dbReference type="ARBA" id="ARBA00008072"/>
    </source>
</evidence>
<evidence type="ECO:0000256" key="1">
    <source>
        <dbReference type="ARBA" id="ARBA00001947"/>
    </source>
</evidence>
<evidence type="ECO:0000256" key="3">
    <source>
        <dbReference type="ARBA" id="ARBA00022723"/>
    </source>
</evidence>
<keyword evidence="5" id="KW-0560">Oxidoreductase</keyword>
<dbReference type="GO" id="GO:0046872">
    <property type="term" value="F:metal ion binding"/>
    <property type="evidence" value="ECO:0007669"/>
    <property type="project" value="UniProtKB-KW"/>
</dbReference>
<keyword evidence="7" id="KW-1185">Reference proteome</keyword>
<protein>
    <submittedName>
        <fullName evidence="6">L-idonate 5-dehydrogenase</fullName>
    </submittedName>
</protein>
<gene>
    <name evidence="6" type="ORF">NHG85_15120</name>
</gene>
<dbReference type="Proteomes" id="UP001139477">
    <property type="component" value="Unassembled WGS sequence"/>
</dbReference>
<dbReference type="Gene3D" id="3.40.50.720">
    <property type="entry name" value="NAD(P)-binding Rossmann-like Domain"/>
    <property type="match status" value="1"/>
</dbReference>
<dbReference type="AlphaFoldDB" id="A0A9X2JQY3"/>
<keyword evidence="4" id="KW-0862">Zinc</keyword>
<dbReference type="PANTHER" id="PTHR43161">
    <property type="entry name" value="SORBITOL DEHYDROGENASE"/>
    <property type="match status" value="1"/>
</dbReference>